<dbReference type="RefSeq" id="WP_275711314.1">
    <property type="nucleotide sequence ID" value="NZ_JAKLTN010000002.1"/>
</dbReference>
<proteinExistence type="predicted"/>
<protein>
    <submittedName>
        <fullName evidence="1">DUF3301 domain-containing protein</fullName>
    </submittedName>
</protein>
<dbReference type="Pfam" id="PF11743">
    <property type="entry name" value="DUF3301"/>
    <property type="match status" value="1"/>
</dbReference>
<reference evidence="1" key="1">
    <citation type="submission" date="2022-01" db="EMBL/GenBank/DDBJ databases">
        <authorList>
            <person name="Jo J.-H."/>
            <person name="Im W.-T."/>
        </authorList>
    </citation>
    <scope>NUCLEOTIDE SEQUENCE</scope>
    <source>
        <strain evidence="1">XY25</strain>
    </source>
</reference>
<gene>
    <name evidence="1" type="ORF">LZ012_13410</name>
</gene>
<name>A0ABS9K4B7_9RHOO</name>
<keyword evidence="2" id="KW-1185">Reference proteome</keyword>
<dbReference type="EMBL" id="JAKLTN010000002">
    <property type="protein sequence ID" value="MCG2577988.1"/>
    <property type="molecule type" value="Genomic_DNA"/>
</dbReference>
<comment type="caution">
    <text evidence="1">The sequence shown here is derived from an EMBL/GenBank/DDBJ whole genome shotgun (WGS) entry which is preliminary data.</text>
</comment>
<evidence type="ECO:0000313" key="1">
    <source>
        <dbReference type="EMBL" id="MCG2577988.1"/>
    </source>
</evidence>
<dbReference type="Proteomes" id="UP001165384">
    <property type="component" value="Unassembled WGS sequence"/>
</dbReference>
<accession>A0ABS9K4B7</accession>
<evidence type="ECO:0000313" key="2">
    <source>
        <dbReference type="Proteomes" id="UP001165384"/>
    </source>
</evidence>
<sequence length="113" mass="12795">MNWYELLLLGALSGGVWFWLDSLKAREIGVQAARNACGEEGLQFLDETVVGQSLKLLRDDDGVLRLQRVFAFEYSDTGNNRCFGSVTLLGHRVEMLYIRPHLYVVPSAHETLH</sequence>
<dbReference type="InterPro" id="IPR021732">
    <property type="entry name" value="DUF3301"/>
</dbReference>
<organism evidence="1 2">
    <name type="scientific">Dechloromonas hankyongensis</name>
    <dbReference type="NCBI Taxonomy" id="2908002"/>
    <lineage>
        <taxon>Bacteria</taxon>
        <taxon>Pseudomonadati</taxon>
        <taxon>Pseudomonadota</taxon>
        <taxon>Betaproteobacteria</taxon>
        <taxon>Rhodocyclales</taxon>
        <taxon>Azonexaceae</taxon>
        <taxon>Dechloromonas</taxon>
    </lineage>
</organism>